<dbReference type="EMBL" id="CP000096">
    <property type="protein sequence ID" value="ABB23552.1"/>
    <property type="molecule type" value="Genomic_DNA"/>
</dbReference>
<sequence length="282" mass="31253">MLIGRYAGVAIPSLLEKRTVGMPDQPMIVRGEQKKRDSAPVAVASSKPTPAPERISIQNSDASLADSEMQCQPGIRYELGRLGPHNHDDTTRRHRLSADQNHAKTVFFLGFLYERGKGVPENHAAAMKWNRFAAGQEYGPAPFNRGVAYVRGMGTTRDCSAAKKCLRKVAENSVQQGCPSYQDLQAEGFGAQFLANKELLKRHSTDEQRNAKKMQILVEQQSKCAPHNLPESEYGPAACHSFFAPGCMNPVEDSRERKNDMQSNIQNCLSSAGRWRAFFSTP</sequence>
<dbReference type="HOGENOM" id="CLU_986420_0_0_10"/>
<feature type="region of interest" description="Disordered" evidence="1">
    <location>
        <begin position="32"/>
        <end position="52"/>
    </location>
</feature>
<dbReference type="InterPro" id="IPR006597">
    <property type="entry name" value="Sel1-like"/>
</dbReference>
<dbReference type="KEGG" id="plt:Plut_0674"/>
<dbReference type="PANTHER" id="PTHR43628:SF1">
    <property type="entry name" value="CHITIN SYNTHASE REGULATORY FACTOR 2-RELATED"/>
    <property type="match status" value="1"/>
</dbReference>
<dbReference type="InterPro" id="IPR011990">
    <property type="entry name" value="TPR-like_helical_dom_sf"/>
</dbReference>
<dbReference type="Gene3D" id="1.25.40.10">
    <property type="entry name" value="Tetratricopeptide repeat domain"/>
    <property type="match status" value="1"/>
</dbReference>
<protein>
    <submittedName>
        <fullName evidence="2">Sel1-like repeat</fullName>
    </submittedName>
</protein>
<dbReference type="eggNOG" id="COG0790">
    <property type="taxonomic scope" value="Bacteria"/>
</dbReference>
<evidence type="ECO:0000313" key="3">
    <source>
        <dbReference type="Proteomes" id="UP000002709"/>
    </source>
</evidence>
<dbReference type="RefSeq" id="WP_011357427.1">
    <property type="nucleotide sequence ID" value="NC_007512.1"/>
</dbReference>
<dbReference type="PANTHER" id="PTHR43628">
    <property type="entry name" value="ACTIVATOR OF C KINASE PROTEIN 1-RELATED"/>
    <property type="match status" value="1"/>
</dbReference>
<dbReference type="Proteomes" id="UP000002709">
    <property type="component" value="Chromosome"/>
</dbReference>
<name>Q3B529_CHLL3</name>
<accession>Q3B529</accession>
<reference evidence="3" key="1">
    <citation type="submission" date="2005-08" db="EMBL/GenBank/DDBJ databases">
        <title>Complete sequence of Pelodictyon luteolum DSM 273.</title>
        <authorList>
            <consortium name="US DOE Joint Genome Institute"/>
            <person name="Copeland A."/>
            <person name="Lucas S."/>
            <person name="Lapidus A."/>
            <person name="Barry K."/>
            <person name="Detter J.C."/>
            <person name="Glavina T."/>
            <person name="Hammon N."/>
            <person name="Israni S."/>
            <person name="Pitluck S."/>
            <person name="Bryant D."/>
            <person name="Schmutz J."/>
            <person name="Larimer F."/>
            <person name="Land M."/>
            <person name="Kyrpides N."/>
            <person name="Ivanova N."/>
            <person name="Richardson P."/>
        </authorList>
    </citation>
    <scope>NUCLEOTIDE SEQUENCE [LARGE SCALE GENOMIC DNA]</scope>
    <source>
        <strain evidence="3">DSM 273 / BCRC 81028 / 2530</strain>
    </source>
</reference>
<keyword evidence="3" id="KW-1185">Reference proteome</keyword>
<dbReference type="InterPro" id="IPR052945">
    <property type="entry name" value="Mitotic_Regulator"/>
</dbReference>
<gene>
    <name evidence="2" type="ordered locus">Plut_0674</name>
</gene>
<dbReference type="SMART" id="SM00671">
    <property type="entry name" value="SEL1"/>
    <property type="match status" value="2"/>
</dbReference>
<proteinExistence type="predicted"/>
<evidence type="ECO:0000313" key="2">
    <source>
        <dbReference type="EMBL" id="ABB23552.1"/>
    </source>
</evidence>
<dbReference type="STRING" id="319225.Plut_0674"/>
<organism evidence="2 3">
    <name type="scientific">Chlorobium luteolum (strain DSM 273 / BCRC 81028 / 2530)</name>
    <name type="common">Pelodictyon luteolum</name>
    <dbReference type="NCBI Taxonomy" id="319225"/>
    <lineage>
        <taxon>Bacteria</taxon>
        <taxon>Pseudomonadati</taxon>
        <taxon>Chlorobiota</taxon>
        <taxon>Chlorobiia</taxon>
        <taxon>Chlorobiales</taxon>
        <taxon>Chlorobiaceae</taxon>
        <taxon>Chlorobium/Pelodictyon group</taxon>
        <taxon>Pelodictyon</taxon>
    </lineage>
</organism>
<dbReference type="AlphaFoldDB" id="Q3B529"/>
<evidence type="ECO:0000256" key="1">
    <source>
        <dbReference type="SAM" id="MobiDB-lite"/>
    </source>
</evidence>
<dbReference type="SUPFAM" id="SSF81901">
    <property type="entry name" value="HCP-like"/>
    <property type="match status" value="1"/>
</dbReference>